<evidence type="ECO:0008006" key="13">
    <source>
        <dbReference type="Google" id="ProtNLM"/>
    </source>
</evidence>
<dbReference type="FunFam" id="2.60.120.40:FF:000035">
    <property type="entry name" value="Elastin microfibril interfacer 2a"/>
    <property type="match status" value="1"/>
</dbReference>
<evidence type="ECO:0000256" key="3">
    <source>
        <dbReference type="ARBA" id="ARBA00022530"/>
    </source>
</evidence>
<evidence type="ECO:0000313" key="12">
    <source>
        <dbReference type="Proteomes" id="UP000823561"/>
    </source>
</evidence>
<feature type="region of interest" description="Disordered" evidence="8">
    <location>
        <begin position="128"/>
        <end position="164"/>
    </location>
</feature>
<evidence type="ECO:0000256" key="1">
    <source>
        <dbReference type="ARBA" id="ARBA00004498"/>
    </source>
</evidence>
<reference evidence="11 12" key="1">
    <citation type="submission" date="2020-10" db="EMBL/GenBank/DDBJ databases">
        <title>Chromosome-scale genome assembly of the Allis shad, Alosa alosa.</title>
        <authorList>
            <person name="Margot Z."/>
            <person name="Christophe K."/>
            <person name="Cabau C."/>
            <person name="Louis A."/>
            <person name="Berthelot C."/>
            <person name="Parey E."/>
            <person name="Roest Crollius H."/>
            <person name="Montfort J."/>
            <person name="Robinson-Rechavi M."/>
            <person name="Bucao C."/>
            <person name="Bouchez O."/>
            <person name="Gislard M."/>
            <person name="Lluch J."/>
            <person name="Milhes M."/>
            <person name="Lampietro C."/>
            <person name="Lopez Roques C."/>
            <person name="Donnadieu C."/>
            <person name="Braasch I."/>
            <person name="Desvignes T."/>
            <person name="Postlethwait J."/>
            <person name="Bobe J."/>
            <person name="Guiguen Y."/>
        </authorList>
    </citation>
    <scope>NUCLEOTIDE SEQUENCE [LARGE SCALE GENOMIC DNA]</scope>
    <source>
        <strain evidence="11">M-15738</strain>
        <tissue evidence="11">Blood</tissue>
    </source>
</reference>
<feature type="region of interest" description="Disordered" evidence="8">
    <location>
        <begin position="1"/>
        <end position="20"/>
    </location>
</feature>
<proteinExistence type="predicted"/>
<evidence type="ECO:0000256" key="4">
    <source>
        <dbReference type="ARBA" id="ARBA00022729"/>
    </source>
</evidence>
<name>A0AAV6HDC8_9TELE</name>
<evidence type="ECO:0000256" key="2">
    <source>
        <dbReference type="ARBA" id="ARBA00022525"/>
    </source>
</evidence>
<feature type="domain" description="EMI" evidence="10">
    <location>
        <begin position="50"/>
        <end position="127"/>
    </location>
</feature>
<feature type="compositionally biased region" description="Low complexity" evidence="8">
    <location>
        <begin position="877"/>
        <end position="891"/>
    </location>
</feature>
<evidence type="ECO:0000256" key="6">
    <source>
        <dbReference type="ARBA" id="ARBA00023157"/>
    </source>
</evidence>
<dbReference type="PANTHER" id="PTHR15427:SF36">
    <property type="entry name" value="EMILIN-2"/>
    <property type="match status" value="1"/>
</dbReference>
<dbReference type="InterPro" id="IPR001073">
    <property type="entry name" value="C1q_dom"/>
</dbReference>
<gene>
    <name evidence="11" type="ORF">AALO_G00002720</name>
</gene>
<comment type="caution">
    <text evidence="11">The sequence shown here is derived from an EMBL/GenBank/DDBJ whole genome shotgun (WGS) entry which is preliminary data.</text>
</comment>
<keyword evidence="12" id="KW-1185">Reference proteome</keyword>
<feature type="region of interest" description="Disordered" evidence="8">
    <location>
        <begin position="796"/>
        <end position="820"/>
    </location>
</feature>
<keyword evidence="2" id="KW-0964">Secreted</keyword>
<dbReference type="InterPro" id="IPR050392">
    <property type="entry name" value="Collagen/C1q_domain"/>
</dbReference>
<accession>A0AAV6HDC8</accession>
<keyword evidence="6" id="KW-1015">Disulfide bond</keyword>
<dbReference type="PANTHER" id="PTHR15427">
    <property type="entry name" value="EMILIN ELASTIN MICROFIBRIL INTERFACE-LOCATED PROTEIN ELASTIN MICROFIBRIL INTERFACER"/>
    <property type="match status" value="1"/>
</dbReference>
<evidence type="ECO:0000259" key="9">
    <source>
        <dbReference type="PROSITE" id="PS50871"/>
    </source>
</evidence>
<keyword evidence="4" id="KW-0732">Signal</keyword>
<dbReference type="AlphaFoldDB" id="A0AAV6HDC8"/>
<evidence type="ECO:0000256" key="8">
    <source>
        <dbReference type="SAM" id="MobiDB-lite"/>
    </source>
</evidence>
<feature type="domain" description="C1q" evidence="9">
    <location>
        <begin position="969"/>
        <end position="1117"/>
    </location>
</feature>
<dbReference type="InterPro" id="IPR011489">
    <property type="entry name" value="EMI_domain"/>
</dbReference>
<comment type="subcellular location">
    <subcellularLocation>
        <location evidence="1">Secreted</location>
        <location evidence="1">Extracellular space</location>
        <location evidence="1">Extracellular matrix</location>
    </subcellularLocation>
</comment>
<evidence type="ECO:0000256" key="7">
    <source>
        <dbReference type="SAM" id="Coils"/>
    </source>
</evidence>
<evidence type="ECO:0000259" key="10">
    <source>
        <dbReference type="PROSITE" id="PS51041"/>
    </source>
</evidence>
<protein>
    <recommendedName>
        <fullName evidence="13">Elastin microfibril interfacer 2</fullName>
    </recommendedName>
</protein>
<organism evidence="11 12">
    <name type="scientific">Alosa alosa</name>
    <name type="common">allis shad</name>
    <dbReference type="NCBI Taxonomy" id="278164"/>
    <lineage>
        <taxon>Eukaryota</taxon>
        <taxon>Metazoa</taxon>
        <taxon>Chordata</taxon>
        <taxon>Craniata</taxon>
        <taxon>Vertebrata</taxon>
        <taxon>Euteleostomi</taxon>
        <taxon>Actinopterygii</taxon>
        <taxon>Neopterygii</taxon>
        <taxon>Teleostei</taxon>
        <taxon>Clupei</taxon>
        <taxon>Clupeiformes</taxon>
        <taxon>Clupeoidei</taxon>
        <taxon>Clupeidae</taxon>
        <taxon>Alosa</taxon>
    </lineage>
</organism>
<sequence>MRDKPASSDAPRTSGSRPTFMKHHCPLLAFYRTELEQGAPYSGAVHRHRNKNWCAFIVQKNVTCAVQAGVGSFEEPGVAPCPPHQPDCEQQVMYHTRFRPTYRIAYKTVTELEWRCCPGFQGPDCRELRGSQNRGYPYRQTPLEPQNDPQARPDISRYPQRPERRDIPYHDVRRSGVDKARLLEGEVQKLSQAVQDLQAAMVGMSENLRTNLQEDTSKMLVTLLNNMRPPDSARSGGTEETPGLLLDGHLAVRGHVDEQRGMEEVMARLDGVTDTLKSKDEALEELRRTVSRQSDQIRMLMDTSQGPLIGGASPDLDVLQSYVDQKFDKLKRELTDNIEDKITGFKNTCNDRMTSVESLCQEEHQKIYTTLTELMDAKHDDLKKEISSVRLDIGVADGPILFNRDSSLPLQQDGNDQNELRREIQRVADAHRILNARMDNELEHLSMLQLEDVFGPRIEELEDRMNVTEKNAELHSIFVEEKLTKTIADEVAALRQLMEDRLYGMEDQFTTMLVEMSNNSLSGLSSGSVDALQTEINSNKLFIQTLDDKINAVGEICQTKDCKPGLGGLDGILRDVRRCKNELEVLGTDVSQNADKIKQLEGAMDRLSVQNQFFTKDAQDLLNKVNNSTNNVDHLTSSVAELKDSMNKCTQDYQSLNATCCRQGQAGQGLTRAHDPSVHLEPTNQVNGHQIEELKISLLGLHGRVTAELSRCNDSSSRMNEAVADLNGRVSKLEKICGKEDGASGTVPGAREKPAFGLDPIRQLNSTVRLHTLDIRNLQSSMHNVQIQLASLAKDKDATAKDQVPLKPHRPAGPTIKIPPRQPQINQIHIIPQRVPVQPRQPAIAQQPTITLQQPGQRWHPQQPALLPRQPTVVLQPSNPLLPNQPQVPRRPVVETGEAGPPGYQRRVMRRHEESNTNQKPVMGFAGAPGYPPVNPVAFKTNPFAVSQMPYKAAAHIPLVTPVAAQSHAPGDPLSFSAGLTSQPFSGDFSVVRFNRVLVNDGGHYSLDTGIFTVPMEGRYLVTAVLTAQRGERVEAVLSVSNRSVQKLDTAGYGQGELATDKDKCACGGSASFSIVLPLRKGDRVGVVRTAGKLAVSESREILSTFSAIFLYSQQSSR</sequence>
<feature type="coiled-coil region" evidence="7">
    <location>
        <begin position="180"/>
        <end position="207"/>
    </location>
</feature>
<feature type="region of interest" description="Disordered" evidence="8">
    <location>
        <begin position="877"/>
        <end position="904"/>
    </location>
</feature>
<dbReference type="Pfam" id="PF00386">
    <property type="entry name" value="C1q"/>
    <property type="match status" value="1"/>
</dbReference>
<dbReference type="Gene3D" id="2.60.120.40">
    <property type="match status" value="1"/>
</dbReference>
<dbReference type="Pfam" id="PF07546">
    <property type="entry name" value="EMI"/>
    <property type="match status" value="1"/>
</dbReference>
<keyword evidence="5 7" id="KW-0175">Coiled coil</keyword>
<dbReference type="EMBL" id="JADWDJ010000001">
    <property type="protein sequence ID" value="KAG5285379.1"/>
    <property type="molecule type" value="Genomic_DNA"/>
</dbReference>
<dbReference type="Proteomes" id="UP000823561">
    <property type="component" value="Chromosome 1"/>
</dbReference>
<evidence type="ECO:0000256" key="5">
    <source>
        <dbReference type="ARBA" id="ARBA00023054"/>
    </source>
</evidence>
<evidence type="ECO:0000313" key="11">
    <source>
        <dbReference type="EMBL" id="KAG5285379.1"/>
    </source>
</evidence>
<keyword evidence="3" id="KW-0272">Extracellular matrix</keyword>
<feature type="coiled-coil region" evidence="7">
    <location>
        <begin position="269"/>
        <end position="303"/>
    </location>
</feature>
<dbReference type="PROSITE" id="PS51041">
    <property type="entry name" value="EMI"/>
    <property type="match status" value="1"/>
</dbReference>
<dbReference type="InterPro" id="IPR008983">
    <property type="entry name" value="Tumour_necrosis_fac-like_dom"/>
</dbReference>
<dbReference type="SUPFAM" id="SSF49842">
    <property type="entry name" value="TNF-like"/>
    <property type="match status" value="1"/>
</dbReference>
<dbReference type="PROSITE" id="PS50871">
    <property type="entry name" value="C1Q"/>
    <property type="match status" value="1"/>
</dbReference>
<dbReference type="SMART" id="SM00110">
    <property type="entry name" value="C1Q"/>
    <property type="match status" value="1"/>
</dbReference>